<dbReference type="SMART" id="SM00855">
    <property type="entry name" value="PGAM"/>
    <property type="match status" value="1"/>
</dbReference>
<dbReference type="EMBL" id="JBHUIK010000001">
    <property type="protein sequence ID" value="MFD2212520.1"/>
    <property type="molecule type" value="Genomic_DNA"/>
</dbReference>
<evidence type="ECO:0000313" key="1">
    <source>
        <dbReference type="EMBL" id="MFD2212520.1"/>
    </source>
</evidence>
<dbReference type="CDD" id="cd07067">
    <property type="entry name" value="HP_PGM_like"/>
    <property type="match status" value="1"/>
</dbReference>
<protein>
    <submittedName>
        <fullName evidence="1">Histidine phosphatase family protein</fullName>
    </submittedName>
</protein>
<sequence length="201" mass="22618">MILIRHGETNENAAGRYLGHYDAPLNKLGQQQIQSLANNLFHTLGKESISALYSSDLLRAKESAQIIGEALQMKPAANAALRELSFGKWECKTYDEIMSEAPMLVTNWINDPFKLAPPDGETLDELGLRVSDWFKQVLCQHTPNDIILIVSHQGPIRWLLSHYYLGNSTKYWDVEGVKHGSGVLLEFDQQIEKIISVQKIG</sequence>
<proteinExistence type="predicted"/>
<organism evidence="1 2">
    <name type="scientific">Metabacillus endolithicus</name>
    <dbReference type="NCBI Taxonomy" id="1535204"/>
    <lineage>
        <taxon>Bacteria</taxon>
        <taxon>Bacillati</taxon>
        <taxon>Bacillota</taxon>
        <taxon>Bacilli</taxon>
        <taxon>Bacillales</taxon>
        <taxon>Bacillaceae</taxon>
        <taxon>Metabacillus</taxon>
    </lineage>
</organism>
<dbReference type="InterPro" id="IPR013078">
    <property type="entry name" value="His_Pase_superF_clade-1"/>
</dbReference>
<dbReference type="Gene3D" id="3.40.50.1240">
    <property type="entry name" value="Phosphoglycerate mutase-like"/>
    <property type="match status" value="1"/>
</dbReference>
<comment type="caution">
    <text evidence="1">The sequence shown here is derived from an EMBL/GenBank/DDBJ whole genome shotgun (WGS) entry which is preliminary data.</text>
</comment>
<reference evidence="2" key="1">
    <citation type="journal article" date="2019" name="Int. J. Syst. Evol. Microbiol.">
        <title>The Global Catalogue of Microorganisms (GCM) 10K type strain sequencing project: providing services to taxonomists for standard genome sequencing and annotation.</title>
        <authorList>
            <consortium name="The Broad Institute Genomics Platform"/>
            <consortium name="The Broad Institute Genome Sequencing Center for Infectious Disease"/>
            <person name="Wu L."/>
            <person name="Ma J."/>
        </authorList>
    </citation>
    <scope>NUCLEOTIDE SEQUENCE [LARGE SCALE GENOMIC DNA]</scope>
    <source>
        <strain evidence="2">CGMCC 1.15474</strain>
    </source>
</reference>
<dbReference type="PROSITE" id="PS00175">
    <property type="entry name" value="PG_MUTASE"/>
    <property type="match status" value="1"/>
</dbReference>
<name>A0ABW5BUC7_9BACI</name>
<dbReference type="SUPFAM" id="SSF53254">
    <property type="entry name" value="Phosphoglycerate mutase-like"/>
    <property type="match status" value="1"/>
</dbReference>
<keyword evidence="2" id="KW-1185">Reference proteome</keyword>
<dbReference type="InterPro" id="IPR001345">
    <property type="entry name" value="PG/BPGM_mutase_AS"/>
</dbReference>
<evidence type="ECO:0000313" key="2">
    <source>
        <dbReference type="Proteomes" id="UP001597318"/>
    </source>
</evidence>
<dbReference type="Proteomes" id="UP001597318">
    <property type="component" value="Unassembled WGS sequence"/>
</dbReference>
<dbReference type="InterPro" id="IPR050275">
    <property type="entry name" value="PGM_Phosphatase"/>
</dbReference>
<dbReference type="RefSeq" id="WP_247347250.1">
    <property type="nucleotide sequence ID" value="NZ_CP095550.1"/>
</dbReference>
<dbReference type="PANTHER" id="PTHR48100">
    <property type="entry name" value="BROAD-SPECIFICITY PHOSPHATASE YOR283W-RELATED"/>
    <property type="match status" value="1"/>
</dbReference>
<accession>A0ABW5BUC7</accession>
<gene>
    <name evidence="1" type="ORF">ACFSKK_02205</name>
</gene>
<dbReference type="Pfam" id="PF00300">
    <property type="entry name" value="His_Phos_1"/>
    <property type="match status" value="1"/>
</dbReference>
<dbReference type="PIRSF" id="PIRSF000709">
    <property type="entry name" value="6PFK_2-Ptase"/>
    <property type="match status" value="1"/>
</dbReference>
<dbReference type="InterPro" id="IPR029033">
    <property type="entry name" value="His_PPase_superfam"/>
</dbReference>